<gene>
    <name evidence="1" type="ORF">H8L47_29075</name>
</gene>
<name>A0ABR6ZIW4_9BURK</name>
<feature type="non-terminal residue" evidence="1">
    <location>
        <position position="1"/>
    </location>
</feature>
<accession>A0ABR6ZIW4</accession>
<reference evidence="1 2" key="1">
    <citation type="submission" date="2020-08" db="EMBL/GenBank/DDBJ databases">
        <title>Novel species isolated from subtropical streams in China.</title>
        <authorList>
            <person name="Lu H."/>
        </authorList>
    </citation>
    <scope>NUCLEOTIDE SEQUENCE [LARGE SCALE GENOMIC DNA]</scope>
    <source>
        <strain evidence="1 2">NL8W</strain>
    </source>
</reference>
<evidence type="ECO:0000313" key="2">
    <source>
        <dbReference type="Proteomes" id="UP000646911"/>
    </source>
</evidence>
<evidence type="ECO:0000313" key="1">
    <source>
        <dbReference type="EMBL" id="MBC3911623.1"/>
    </source>
</evidence>
<dbReference type="Proteomes" id="UP000646911">
    <property type="component" value="Unassembled WGS sequence"/>
</dbReference>
<dbReference type="RefSeq" id="WP_222616728.1">
    <property type="nucleotide sequence ID" value="NZ_JACOFX010000049.1"/>
</dbReference>
<organism evidence="1 2">
    <name type="scientific">Undibacterium umbellatum</name>
    <dbReference type="NCBI Taxonomy" id="2762300"/>
    <lineage>
        <taxon>Bacteria</taxon>
        <taxon>Pseudomonadati</taxon>
        <taxon>Pseudomonadota</taxon>
        <taxon>Betaproteobacteria</taxon>
        <taxon>Burkholderiales</taxon>
        <taxon>Oxalobacteraceae</taxon>
        <taxon>Undibacterium</taxon>
    </lineage>
</organism>
<protein>
    <submittedName>
        <fullName evidence="1">Uncharacterized protein</fullName>
    </submittedName>
</protein>
<dbReference type="EMBL" id="JACOFX010000049">
    <property type="protein sequence ID" value="MBC3911623.1"/>
    <property type="molecule type" value="Genomic_DNA"/>
</dbReference>
<sequence length="148" mass="16409">QKIAQNSEPAIRASLYIDLRRVSDALGVAVIDADHLPIPKPLPVEPAPARPKQHASVTQFWNIINELDELGVMTNHSRSADQIAINLPQVAKLAVQHKIALPYLSILRKYISESQDPAFIKQATINSGLLNKSVKCYVFRARDTHANN</sequence>
<keyword evidence="2" id="KW-1185">Reference proteome</keyword>
<proteinExistence type="predicted"/>
<comment type="caution">
    <text evidence="1">The sequence shown here is derived from an EMBL/GenBank/DDBJ whole genome shotgun (WGS) entry which is preliminary data.</text>
</comment>